<gene>
    <name evidence="1" type="ORF">EVA_06485</name>
</gene>
<organism evidence="1">
    <name type="scientific">gut metagenome</name>
    <dbReference type="NCBI Taxonomy" id="749906"/>
    <lineage>
        <taxon>unclassified sequences</taxon>
        <taxon>metagenomes</taxon>
        <taxon>organismal metagenomes</taxon>
    </lineage>
</organism>
<dbReference type="EMBL" id="AMCI01001479">
    <property type="protein sequence ID" value="EJX05408.1"/>
    <property type="molecule type" value="Genomic_DNA"/>
</dbReference>
<comment type="caution">
    <text evidence="1">The sequence shown here is derived from an EMBL/GenBank/DDBJ whole genome shotgun (WGS) entry which is preliminary data.</text>
</comment>
<sequence>MKIILNPKYEYLRDYLMRLDEHFEH</sequence>
<name>J9GS35_9ZZZZ</name>
<evidence type="ECO:0000313" key="1">
    <source>
        <dbReference type="EMBL" id="EJX05408.1"/>
    </source>
</evidence>
<dbReference type="AlphaFoldDB" id="J9GS35"/>
<protein>
    <submittedName>
        <fullName evidence="1">Uncharacterized protein</fullName>
    </submittedName>
</protein>
<reference evidence="1" key="1">
    <citation type="journal article" date="2012" name="PLoS ONE">
        <title>Gene sets for utilization of primary and secondary nutrition supplies in the distal gut of endangered iberian lynx.</title>
        <authorList>
            <person name="Alcaide M."/>
            <person name="Messina E."/>
            <person name="Richter M."/>
            <person name="Bargiela R."/>
            <person name="Peplies J."/>
            <person name="Huws S.A."/>
            <person name="Newbold C.J."/>
            <person name="Golyshin P.N."/>
            <person name="Simon M.A."/>
            <person name="Lopez G."/>
            <person name="Yakimov M.M."/>
            <person name="Ferrer M."/>
        </authorList>
    </citation>
    <scope>NUCLEOTIDE SEQUENCE</scope>
</reference>
<accession>J9GS35</accession>
<feature type="non-terminal residue" evidence="1">
    <location>
        <position position="25"/>
    </location>
</feature>
<proteinExistence type="predicted"/>